<evidence type="ECO:0000313" key="8">
    <source>
        <dbReference type="Proteomes" id="UP001357733"/>
    </source>
</evidence>
<sequence length="262" mass="29791">MSDFLVSRRSIRSYKNKKVDKKDLKELNNIIADANTISSDFYFTIEEDAKRVYESLDGSAGYGGVMIKAPIYLALRVKNEDIKTYIESSFYFEKLITELKGLSLGSCWVTLTNVAKEKLEEAMDNGGEVKFLLAAGYPERDFSFGEKPFSSKIGTDELVFNESIGNKISEDELESLGLLDLFYYLRFAPSSYNKQPVRFIIKKDGIIEAYLENADNNDGYVDAGIMLYYFEELAKTIGLREKWDIEPKKISESLVYIGKIGM</sequence>
<dbReference type="CDD" id="cd02062">
    <property type="entry name" value="Nitro_FMN_reductase"/>
    <property type="match status" value="1"/>
</dbReference>
<dbReference type="GO" id="GO:0016491">
    <property type="term" value="F:oxidoreductase activity"/>
    <property type="evidence" value="ECO:0007669"/>
    <property type="project" value="UniProtKB-KW"/>
</dbReference>
<dbReference type="Gene3D" id="3.40.109.10">
    <property type="entry name" value="NADH Oxidase"/>
    <property type="match status" value="1"/>
</dbReference>
<comment type="caution">
    <text evidence="7">The sequence shown here is derived from an EMBL/GenBank/DDBJ whole genome shotgun (WGS) entry which is preliminary data.</text>
</comment>
<feature type="domain" description="Putative nitroreductase TM1586" evidence="6">
    <location>
        <begin position="7"/>
        <end position="231"/>
    </location>
</feature>
<dbReference type="EMBL" id="JAYKOT010000003">
    <property type="protein sequence ID" value="MEB3430167.1"/>
    <property type="molecule type" value="Genomic_DNA"/>
</dbReference>
<dbReference type="SUPFAM" id="SSF55469">
    <property type="entry name" value="FMN-dependent nitroreductase-like"/>
    <property type="match status" value="2"/>
</dbReference>
<proteinExistence type="inferred from homology"/>
<reference evidence="7 8" key="1">
    <citation type="submission" date="2024-01" db="EMBL/GenBank/DDBJ databases">
        <title>Complete genome sequence of Citroniella saccharovorans strain M6.X9, isolated from human fecal sample.</title>
        <authorList>
            <person name="Cheng G."/>
            <person name="Westerholm M."/>
            <person name="Schnurer A."/>
        </authorList>
    </citation>
    <scope>NUCLEOTIDE SEQUENCE [LARGE SCALE GENOMIC DNA]</scope>
    <source>
        <strain evidence="7 8">DSM 29873</strain>
    </source>
</reference>
<evidence type="ECO:0000256" key="2">
    <source>
        <dbReference type="ARBA" id="ARBA00007118"/>
    </source>
</evidence>
<name>A0AAW9N1L2_9FIRM</name>
<evidence type="ECO:0000259" key="6">
    <source>
        <dbReference type="Pfam" id="PF14512"/>
    </source>
</evidence>
<comment type="similarity">
    <text evidence="2">Belongs to the nitroreductase family.</text>
</comment>
<dbReference type="InterPro" id="IPR000415">
    <property type="entry name" value="Nitroreductase-like"/>
</dbReference>
<protein>
    <submittedName>
        <fullName evidence="7">Nitroreductase family protein</fullName>
    </submittedName>
</protein>
<dbReference type="InterPro" id="IPR029478">
    <property type="entry name" value="TM1586_NiRdase"/>
</dbReference>
<evidence type="ECO:0000313" key="7">
    <source>
        <dbReference type="EMBL" id="MEB3430167.1"/>
    </source>
</evidence>
<evidence type="ECO:0000256" key="1">
    <source>
        <dbReference type="ARBA" id="ARBA00001917"/>
    </source>
</evidence>
<dbReference type="PANTHER" id="PTHR43673">
    <property type="entry name" value="NAD(P)H NITROREDUCTASE YDGI-RELATED"/>
    <property type="match status" value="1"/>
</dbReference>
<keyword evidence="8" id="KW-1185">Reference proteome</keyword>
<dbReference type="Proteomes" id="UP001357733">
    <property type="component" value="Unassembled WGS sequence"/>
</dbReference>
<keyword evidence="5" id="KW-0560">Oxidoreductase</keyword>
<evidence type="ECO:0000256" key="3">
    <source>
        <dbReference type="ARBA" id="ARBA00022630"/>
    </source>
</evidence>
<keyword evidence="3" id="KW-0285">Flavoprotein</keyword>
<evidence type="ECO:0000256" key="5">
    <source>
        <dbReference type="ARBA" id="ARBA00023002"/>
    </source>
</evidence>
<organism evidence="7 8">
    <name type="scientific">Citroniella saccharovorans</name>
    <dbReference type="NCBI Taxonomy" id="2053367"/>
    <lineage>
        <taxon>Bacteria</taxon>
        <taxon>Bacillati</taxon>
        <taxon>Bacillota</taxon>
        <taxon>Tissierellia</taxon>
        <taxon>Tissierellales</taxon>
        <taxon>Peptoniphilaceae</taxon>
        <taxon>Citroniella</taxon>
    </lineage>
</organism>
<gene>
    <name evidence="7" type="ORF">VLK81_09245</name>
</gene>
<dbReference type="Pfam" id="PF14512">
    <property type="entry name" value="TM1586_NiRdase"/>
    <property type="match status" value="1"/>
</dbReference>
<evidence type="ECO:0000256" key="4">
    <source>
        <dbReference type="ARBA" id="ARBA00022643"/>
    </source>
</evidence>
<accession>A0AAW9N1L2</accession>
<keyword evidence="4" id="KW-0288">FMN</keyword>
<comment type="cofactor">
    <cofactor evidence="1">
        <name>FMN</name>
        <dbReference type="ChEBI" id="CHEBI:58210"/>
    </cofactor>
</comment>
<dbReference type="PANTHER" id="PTHR43673:SF2">
    <property type="entry name" value="NITROREDUCTASE"/>
    <property type="match status" value="1"/>
</dbReference>
<dbReference type="AlphaFoldDB" id="A0AAW9N1L2"/>